<dbReference type="PANTHER" id="PTHR30537">
    <property type="entry name" value="HTH-TYPE TRANSCRIPTIONAL REGULATOR"/>
    <property type="match status" value="1"/>
</dbReference>
<dbReference type="Proteomes" id="UP000635983">
    <property type="component" value="Unassembled WGS sequence"/>
</dbReference>
<reference evidence="6" key="2">
    <citation type="submission" date="2020-09" db="EMBL/GenBank/DDBJ databases">
        <authorList>
            <person name="Sun Q."/>
            <person name="Ohkuma M."/>
        </authorList>
    </citation>
    <scope>NUCLEOTIDE SEQUENCE</scope>
    <source>
        <strain evidence="6">JCM 30078</strain>
    </source>
</reference>
<dbReference type="Gene3D" id="3.40.190.290">
    <property type="match status" value="1"/>
</dbReference>
<evidence type="ECO:0000256" key="1">
    <source>
        <dbReference type="ARBA" id="ARBA00009437"/>
    </source>
</evidence>
<keyword evidence="4" id="KW-0804">Transcription</keyword>
<dbReference type="InterPro" id="IPR005119">
    <property type="entry name" value="LysR_subst-bd"/>
</dbReference>
<dbReference type="GO" id="GO:0006351">
    <property type="term" value="P:DNA-templated transcription"/>
    <property type="evidence" value="ECO:0007669"/>
    <property type="project" value="TreeGrafter"/>
</dbReference>
<dbReference type="GO" id="GO:0043565">
    <property type="term" value="F:sequence-specific DNA binding"/>
    <property type="evidence" value="ECO:0007669"/>
    <property type="project" value="TreeGrafter"/>
</dbReference>
<keyword evidence="3" id="KW-0238">DNA-binding</keyword>
<proteinExistence type="inferred from homology"/>
<feature type="domain" description="HTH lysR-type" evidence="5">
    <location>
        <begin position="12"/>
        <end position="61"/>
    </location>
</feature>
<dbReference type="EMBL" id="BMPO01000001">
    <property type="protein sequence ID" value="GGJ81774.1"/>
    <property type="molecule type" value="Genomic_DNA"/>
</dbReference>
<dbReference type="InterPro" id="IPR036390">
    <property type="entry name" value="WH_DNA-bd_sf"/>
</dbReference>
<dbReference type="FunFam" id="1.10.10.10:FF:000001">
    <property type="entry name" value="LysR family transcriptional regulator"/>
    <property type="match status" value="1"/>
</dbReference>
<reference evidence="6" key="1">
    <citation type="journal article" date="2014" name="Int. J. Syst. Evol. Microbiol.">
        <title>Complete genome sequence of Corynebacterium casei LMG S-19264T (=DSM 44701T), isolated from a smear-ripened cheese.</title>
        <authorList>
            <consortium name="US DOE Joint Genome Institute (JGI-PGF)"/>
            <person name="Walter F."/>
            <person name="Albersmeier A."/>
            <person name="Kalinowski J."/>
            <person name="Ruckert C."/>
        </authorList>
    </citation>
    <scope>NUCLEOTIDE SEQUENCE</scope>
    <source>
        <strain evidence="6">JCM 30078</strain>
    </source>
</reference>
<dbReference type="InterPro" id="IPR058163">
    <property type="entry name" value="LysR-type_TF_proteobact-type"/>
</dbReference>
<sequence>MGSYRWEGIDEFAAVAQEGSFQAAADRLRVSSSHVSRQVARLEERLQTRLLYRTTRRVSLTEAGRTFLTRCQHLIDEREQAFSVLGEMHRSPTGLLRMTAAVAYGERFVVPLVNDFMSQHPQLKLELELTNRTVDIIQEGYDLAIRLGRLTESRLVATRLAPRAMHLCAAPEYIARYGRPHTLSELSRHNCLLGTGDIWTFDQGGRTVSFRPAGNWRCNSGQAVLDAALRGFGICQLPDYYVQAPLQTGDLVALLPASQPPDTAVWAVYPQQRLLSPKVSKLVEALKAGLAGRPEYAANIGRAPAVRPVGTE</sequence>
<dbReference type="PROSITE" id="PS50931">
    <property type="entry name" value="HTH_LYSR"/>
    <property type="match status" value="1"/>
</dbReference>
<dbReference type="GO" id="GO:0003700">
    <property type="term" value="F:DNA-binding transcription factor activity"/>
    <property type="evidence" value="ECO:0007669"/>
    <property type="project" value="InterPro"/>
</dbReference>
<evidence type="ECO:0000256" key="4">
    <source>
        <dbReference type="ARBA" id="ARBA00023163"/>
    </source>
</evidence>
<evidence type="ECO:0000313" key="7">
    <source>
        <dbReference type="Proteomes" id="UP000635983"/>
    </source>
</evidence>
<accession>A0A917USD1</accession>
<gene>
    <name evidence="6" type="ORF">GCM10009304_04590</name>
</gene>
<protein>
    <submittedName>
        <fullName evidence="6">LysR family transcriptional regulator</fullName>
    </submittedName>
</protein>
<dbReference type="Pfam" id="PF00126">
    <property type="entry name" value="HTH_1"/>
    <property type="match status" value="1"/>
</dbReference>
<dbReference type="AlphaFoldDB" id="A0A917USD1"/>
<dbReference type="Gene3D" id="1.10.10.10">
    <property type="entry name" value="Winged helix-like DNA-binding domain superfamily/Winged helix DNA-binding domain"/>
    <property type="match status" value="1"/>
</dbReference>
<dbReference type="Pfam" id="PF03466">
    <property type="entry name" value="LysR_substrate"/>
    <property type="match status" value="1"/>
</dbReference>
<dbReference type="PANTHER" id="PTHR30537:SF10">
    <property type="entry name" value="TRANSCRIPTIONAL REGULATOR-RELATED"/>
    <property type="match status" value="1"/>
</dbReference>
<evidence type="ECO:0000259" key="5">
    <source>
        <dbReference type="PROSITE" id="PS50931"/>
    </source>
</evidence>
<organism evidence="6 7">
    <name type="scientific">Pseudomonas matsuisoli</name>
    <dbReference type="NCBI Taxonomy" id="1515666"/>
    <lineage>
        <taxon>Bacteria</taxon>
        <taxon>Pseudomonadati</taxon>
        <taxon>Pseudomonadota</taxon>
        <taxon>Gammaproteobacteria</taxon>
        <taxon>Pseudomonadales</taxon>
        <taxon>Pseudomonadaceae</taxon>
        <taxon>Pseudomonas</taxon>
    </lineage>
</organism>
<dbReference type="SUPFAM" id="SSF53850">
    <property type="entry name" value="Periplasmic binding protein-like II"/>
    <property type="match status" value="1"/>
</dbReference>
<dbReference type="FunFam" id="3.40.190.290:FF:000001">
    <property type="entry name" value="Transcriptional regulator, LysR family"/>
    <property type="match status" value="1"/>
</dbReference>
<dbReference type="RefSeq" id="WP_188981506.1">
    <property type="nucleotide sequence ID" value="NZ_BMPO01000001.1"/>
</dbReference>
<name>A0A917USD1_9PSED</name>
<comment type="similarity">
    <text evidence="1">Belongs to the LysR transcriptional regulatory family.</text>
</comment>
<evidence type="ECO:0000256" key="2">
    <source>
        <dbReference type="ARBA" id="ARBA00023015"/>
    </source>
</evidence>
<keyword evidence="2" id="KW-0805">Transcription regulation</keyword>
<dbReference type="SUPFAM" id="SSF46785">
    <property type="entry name" value="Winged helix' DNA-binding domain"/>
    <property type="match status" value="1"/>
</dbReference>
<dbReference type="InterPro" id="IPR000847">
    <property type="entry name" value="LysR_HTH_N"/>
</dbReference>
<comment type="caution">
    <text evidence="6">The sequence shown here is derived from an EMBL/GenBank/DDBJ whole genome shotgun (WGS) entry which is preliminary data.</text>
</comment>
<keyword evidence="7" id="KW-1185">Reference proteome</keyword>
<dbReference type="InterPro" id="IPR036388">
    <property type="entry name" value="WH-like_DNA-bd_sf"/>
</dbReference>
<evidence type="ECO:0000256" key="3">
    <source>
        <dbReference type="ARBA" id="ARBA00023125"/>
    </source>
</evidence>
<evidence type="ECO:0000313" key="6">
    <source>
        <dbReference type="EMBL" id="GGJ81774.1"/>
    </source>
</evidence>